<keyword evidence="2" id="KW-0472">Membrane</keyword>
<evidence type="ECO:0000313" key="4">
    <source>
        <dbReference type="Proteomes" id="UP001501759"/>
    </source>
</evidence>
<proteinExistence type="predicted"/>
<feature type="transmembrane region" description="Helical" evidence="2">
    <location>
        <begin position="12"/>
        <end position="32"/>
    </location>
</feature>
<keyword evidence="4" id="KW-1185">Reference proteome</keyword>
<feature type="transmembrane region" description="Helical" evidence="2">
    <location>
        <begin position="145"/>
        <end position="168"/>
    </location>
</feature>
<evidence type="ECO:0000256" key="2">
    <source>
        <dbReference type="SAM" id="Phobius"/>
    </source>
</evidence>
<sequence length="268" mass="28151">MGAGDNSSARNVMWLLVAVATLAVGVGSALGIRGALEREREFRTAPACTSVPVHASGCLWKQKFTVRSADAHRGKRVSPEAQLALPSGKPWHVTFRKADPVVSEMKPDDKVVGLIWHGQVVEVRDADGRRQQTSEGPVGWPEDRLGGALACLSFGLTALVGAVWGLFARDNRRQATAARIVRWHGVGMGVAAILTLWAQAANDWPMWAIPAIWGSVTGLLLVTMVGFAVGAVRGDLDDETPSSPGPSSPPPPPPPALPTGGPGGRTTG</sequence>
<comment type="caution">
    <text evidence="3">The sequence shown here is derived from an EMBL/GenBank/DDBJ whole genome shotgun (WGS) entry which is preliminary data.</text>
</comment>
<feature type="region of interest" description="Disordered" evidence="1">
    <location>
        <begin position="235"/>
        <end position="268"/>
    </location>
</feature>
<dbReference type="EMBL" id="BAABKB010000016">
    <property type="protein sequence ID" value="GAA5016143.1"/>
    <property type="molecule type" value="Genomic_DNA"/>
</dbReference>
<feature type="transmembrane region" description="Helical" evidence="2">
    <location>
        <begin position="180"/>
        <end position="200"/>
    </location>
</feature>
<protein>
    <recommendedName>
        <fullName evidence="5">DUF3592 domain-containing protein</fullName>
    </recommendedName>
</protein>
<name>A0ABP9J1K5_9ACTN</name>
<keyword evidence="2" id="KW-1133">Transmembrane helix</keyword>
<keyword evidence="2" id="KW-0812">Transmembrane</keyword>
<reference evidence="4" key="1">
    <citation type="journal article" date="2019" name="Int. J. Syst. Evol. Microbiol.">
        <title>The Global Catalogue of Microorganisms (GCM) 10K type strain sequencing project: providing services to taxonomists for standard genome sequencing and annotation.</title>
        <authorList>
            <consortium name="The Broad Institute Genomics Platform"/>
            <consortium name="The Broad Institute Genome Sequencing Center for Infectious Disease"/>
            <person name="Wu L."/>
            <person name="Ma J."/>
        </authorList>
    </citation>
    <scope>NUCLEOTIDE SEQUENCE [LARGE SCALE GENOMIC DNA]</scope>
    <source>
        <strain evidence="4">JCM 18409</strain>
    </source>
</reference>
<dbReference type="Proteomes" id="UP001501759">
    <property type="component" value="Unassembled WGS sequence"/>
</dbReference>
<evidence type="ECO:0000256" key="1">
    <source>
        <dbReference type="SAM" id="MobiDB-lite"/>
    </source>
</evidence>
<evidence type="ECO:0008006" key="5">
    <source>
        <dbReference type="Google" id="ProtNLM"/>
    </source>
</evidence>
<feature type="compositionally biased region" description="Pro residues" evidence="1">
    <location>
        <begin position="243"/>
        <end position="257"/>
    </location>
</feature>
<organism evidence="3 4">
    <name type="scientific">Streptomyces siamensis</name>
    <dbReference type="NCBI Taxonomy" id="1274986"/>
    <lineage>
        <taxon>Bacteria</taxon>
        <taxon>Bacillati</taxon>
        <taxon>Actinomycetota</taxon>
        <taxon>Actinomycetes</taxon>
        <taxon>Kitasatosporales</taxon>
        <taxon>Streptomycetaceae</taxon>
        <taxon>Streptomyces</taxon>
    </lineage>
</organism>
<accession>A0ABP9J1K5</accession>
<gene>
    <name evidence="3" type="ORF">GCM10023335_41590</name>
</gene>
<feature type="transmembrane region" description="Helical" evidence="2">
    <location>
        <begin position="212"/>
        <end position="232"/>
    </location>
</feature>
<evidence type="ECO:0000313" key="3">
    <source>
        <dbReference type="EMBL" id="GAA5016143.1"/>
    </source>
</evidence>